<protein>
    <submittedName>
        <fullName evidence="2">Uncharacterized protein</fullName>
    </submittedName>
</protein>
<evidence type="ECO:0000313" key="2">
    <source>
        <dbReference type="EMBL" id="RSU15951.1"/>
    </source>
</evidence>
<dbReference type="Proteomes" id="UP000288028">
    <property type="component" value="Unassembled WGS sequence"/>
</dbReference>
<evidence type="ECO:0000256" key="1">
    <source>
        <dbReference type="SAM" id="Phobius"/>
    </source>
</evidence>
<feature type="transmembrane region" description="Helical" evidence="1">
    <location>
        <begin position="32"/>
        <end position="51"/>
    </location>
</feature>
<keyword evidence="1" id="KW-0812">Transmembrane</keyword>
<keyword evidence="1" id="KW-1133">Transmembrane helix</keyword>
<evidence type="ECO:0000313" key="3">
    <source>
        <dbReference type="Proteomes" id="UP000288028"/>
    </source>
</evidence>
<sequence>MKTDAINLKNSEYAINNVIAPLSQFIFSISKYFSVVVTIAGAIIFPLRNYTGENKKSIRKKDI</sequence>
<dbReference type="AlphaFoldDB" id="A0A430B6L3"/>
<accession>A0A430B6L3</accession>
<comment type="caution">
    <text evidence="2">The sequence shown here is derived from an EMBL/GenBank/DDBJ whole genome shotgun (WGS) entry which is preliminary data.</text>
</comment>
<keyword evidence="1" id="KW-0472">Membrane</keyword>
<keyword evidence="3" id="KW-1185">Reference proteome</keyword>
<organism evidence="2 3">
    <name type="scientific">Vagococcus carniphilus</name>
    <dbReference type="NCBI Taxonomy" id="218144"/>
    <lineage>
        <taxon>Bacteria</taxon>
        <taxon>Bacillati</taxon>
        <taxon>Bacillota</taxon>
        <taxon>Bacilli</taxon>
        <taxon>Lactobacillales</taxon>
        <taxon>Enterococcaceae</taxon>
        <taxon>Vagococcus</taxon>
    </lineage>
</organism>
<reference evidence="2 3" key="1">
    <citation type="submission" date="2017-05" db="EMBL/GenBank/DDBJ databases">
        <title>Vagococcus spp. assemblies.</title>
        <authorList>
            <person name="Gulvik C.A."/>
        </authorList>
    </citation>
    <scope>NUCLEOTIDE SEQUENCE [LARGE SCALE GENOMIC DNA]</scope>
    <source>
        <strain evidence="2 3">SS1714</strain>
    </source>
</reference>
<name>A0A430B6L3_9ENTE</name>
<gene>
    <name evidence="2" type="ORF">CBF28_05850</name>
</gene>
<proteinExistence type="predicted"/>
<dbReference type="EMBL" id="NGKB01000004">
    <property type="protein sequence ID" value="RSU15951.1"/>
    <property type="molecule type" value="Genomic_DNA"/>
</dbReference>